<feature type="chain" id="PRO_5025650701" evidence="1">
    <location>
        <begin position="27"/>
        <end position="72"/>
    </location>
</feature>
<organism evidence="2">
    <name type="scientific">Ixodes ricinus</name>
    <name type="common">Common tick</name>
    <name type="synonym">Acarus ricinus</name>
    <dbReference type="NCBI Taxonomy" id="34613"/>
    <lineage>
        <taxon>Eukaryota</taxon>
        <taxon>Metazoa</taxon>
        <taxon>Ecdysozoa</taxon>
        <taxon>Arthropoda</taxon>
        <taxon>Chelicerata</taxon>
        <taxon>Arachnida</taxon>
        <taxon>Acari</taxon>
        <taxon>Parasitiformes</taxon>
        <taxon>Ixodida</taxon>
        <taxon>Ixodoidea</taxon>
        <taxon>Ixodidae</taxon>
        <taxon>Ixodinae</taxon>
        <taxon>Ixodes</taxon>
    </lineage>
</organism>
<name>A0A6B0UAE6_IXORI</name>
<dbReference type="AlphaFoldDB" id="A0A6B0UAE6"/>
<dbReference type="EMBL" id="GIFC01000910">
    <property type="protein sequence ID" value="MXU82993.1"/>
    <property type="molecule type" value="Transcribed_RNA"/>
</dbReference>
<sequence>MFFLRHGIVFILHWLICFSLCPDRNSFEIRLLIYLLSENDICMIMYGRTRGRIWMNEWIWLSFFNRAVVCAT</sequence>
<proteinExistence type="predicted"/>
<evidence type="ECO:0000256" key="1">
    <source>
        <dbReference type="SAM" id="SignalP"/>
    </source>
</evidence>
<keyword evidence="1" id="KW-0732">Signal</keyword>
<accession>A0A6B0UAE6</accession>
<feature type="signal peptide" evidence="1">
    <location>
        <begin position="1"/>
        <end position="26"/>
    </location>
</feature>
<protein>
    <submittedName>
        <fullName evidence="2">Putative secreted protein</fullName>
    </submittedName>
</protein>
<reference evidence="2" key="1">
    <citation type="submission" date="2019-12" db="EMBL/GenBank/DDBJ databases">
        <title>An insight into the sialome of adult female Ixodes ricinus ticks feeding for 6 days.</title>
        <authorList>
            <person name="Perner J."/>
            <person name="Ribeiro J.M.C."/>
        </authorList>
    </citation>
    <scope>NUCLEOTIDE SEQUENCE</scope>
    <source>
        <strain evidence="2">Semi-engorged</strain>
        <tissue evidence="2">Salivary glands</tissue>
    </source>
</reference>
<evidence type="ECO:0000313" key="2">
    <source>
        <dbReference type="EMBL" id="MXU82993.1"/>
    </source>
</evidence>